<keyword evidence="4" id="KW-0029">Amino-acid transport</keyword>
<keyword evidence="2" id="KW-0813">Transport</keyword>
<comment type="similarity">
    <text evidence="1">Belongs to the leucine-binding protein family.</text>
</comment>
<feature type="domain" description="Leucine-binding protein" evidence="6">
    <location>
        <begin position="47"/>
        <end position="387"/>
    </location>
</feature>
<dbReference type="PRINTS" id="PR00337">
    <property type="entry name" value="LEUILEVALBP"/>
</dbReference>
<feature type="transmembrane region" description="Helical" evidence="5">
    <location>
        <begin position="20"/>
        <end position="40"/>
    </location>
</feature>
<keyword evidence="5" id="KW-0472">Membrane</keyword>
<accession>A0A5J6N2P3</accession>
<reference evidence="7 8" key="1">
    <citation type="submission" date="2019-08" db="EMBL/GenBank/DDBJ databases">
        <title>Hyperibacter terrae gen. nov., sp. nov. and Hyperibacter viscosus sp. nov., two new members in the family Rhodospirillaceae isolated from the rhizosphere of Hypericum perforatum.</title>
        <authorList>
            <person name="Noviana Z."/>
        </authorList>
    </citation>
    <scope>NUCLEOTIDE SEQUENCE [LARGE SCALE GENOMIC DNA]</scope>
    <source>
        <strain evidence="7 8">R5959</strain>
    </source>
</reference>
<gene>
    <name evidence="7" type="ORF">FRZ61_41890</name>
</gene>
<dbReference type="InterPro" id="IPR028081">
    <property type="entry name" value="Leu-bd"/>
</dbReference>
<dbReference type="KEGG" id="hadh:FRZ61_41890"/>
<keyword evidence="5" id="KW-0812">Transmembrane</keyword>
<dbReference type="CDD" id="cd06331">
    <property type="entry name" value="PBP1_AmiC-like"/>
    <property type="match status" value="1"/>
</dbReference>
<dbReference type="PANTHER" id="PTHR47628">
    <property type="match status" value="1"/>
</dbReference>
<dbReference type="InterPro" id="IPR000709">
    <property type="entry name" value="Leu_Ile_Val-bd"/>
</dbReference>
<dbReference type="AlphaFoldDB" id="A0A5J6N2P3"/>
<keyword evidence="8" id="KW-1185">Reference proteome</keyword>
<dbReference type="Gene3D" id="3.40.50.2300">
    <property type="match status" value="2"/>
</dbReference>
<dbReference type="GO" id="GO:0006865">
    <property type="term" value="P:amino acid transport"/>
    <property type="evidence" value="ECO:0007669"/>
    <property type="project" value="UniProtKB-KW"/>
</dbReference>
<dbReference type="RefSeq" id="WP_191909137.1">
    <property type="nucleotide sequence ID" value="NZ_CP042582.1"/>
</dbReference>
<proteinExistence type="inferred from homology"/>
<evidence type="ECO:0000256" key="2">
    <source>
        <dbReference type="ARBA" id="ARBA00022448"/>
    </source>
</evidence>
<evidence type="ECO:0000313" key="7">
    <source>
        <dbReference type="EMBL" id="QEX24248.1"/>
    </source>
</evidence>
<name>A0A5J6N2P3_9PROT</name>
<sequence length="407" mass="44192">MAKEQSNMGGILGGVTRRRFGKIAGGALIGGAVMGGPWIIKARGEETIKLGGLFHMTGGGSIWGPMMQQCMGLAVDQINDGGGVLGRKLEMISEDDATSTDVVVQKGTKLVQKDGVKAMFGIVYSSVRAALAANVAERFKVPYFYPTYWESKTSCGRYFISMGAIPNQQLDFFIPFLIEKFGPNFYCVGQDYNWPQVSIEYIENLLPQHGGKLVGKEFVPFDQSDWSSIIQRIKGAKPSVFFPFIGGNGLIACLKQYYDFGFDGTAVAATLMDEMYVPAFEPELRKGMHCSVSYLMEQDNPVNKAFVAAFKKKYGADAILNNMGEGLYDSVQVWKLAVEKAGSFDIEKTVDALGGITYNAPQGEISIDGKSNHAALHQIIAEVRADGGFTILKDFGKVAAKTECSVG</sequence>
<dbReference type="SUPFAM" id="SSF53822">
    <property type="entry name" value="Periplasmic binding protein-like I"/>
    <property type="match status" value="1"/>
</dbReference>
<evidence type="ECO:0000256" key="4">
    <source>
        <dbReference type="ARBA" id="ARBA00022970"/>
    </source>
</evidence>
<dbReference type="Proteomes" id="UP000325797">
    <property type="component" value="Chromosome"/>
</dbReference>
<keyword evidence="3" id="KW-0732">Signal</keyword>
<organism evidence="7 8">
    <name type="scientific">Hypericibacter adhaerens</name>
    <dbReference type="NCBI Taxonomy" id="2602016"/>
    <lineage>
        <taxon>Bacteria</taxon>
        <taxon>Pseudomonadati</taxon>
        <taxon>Pseudomonadota</taxon>
        <taxon>Alphaproteobacteria</taxon>
        <taxon>Rhodospirillales</taxon>
        <taxon>Dongiaceae</taxon>
        <taxon>Hypericibacter</taxon>
    </lineage>
</organism>
<protein>
    <submittedName>
        <fullName evidence="7">Urea ABC transporter substrate-binding protein</fullName>
    </submittedName>
</protein>
<dbReference type="Pfam" id="PF13458">
    <property type="entry name" value="Peripla_BP_6"/>
    <property type="match status" value="1"/>
</dbReference>
<dbReference type="PANTHER" id="PTHR47628:SF1">
    <property type="entry name" value="ALIPHATIC AMIDASE EXPRESSION-REGULATING PROTEIN"/>
    <property type="match status" value="1"/>
</dbReference>
<evidence type="ECO:0000259" key="6">
    <source>
        <dbReference type="Pfam" id="PF13458"/>
    </source>
</evidence>
<keyword evidence="5" id="KW-1133">Transmembrane helix</keyword>
<evidence type="ECO:0000256" key="5">
    <source>
        <dbReference type="SAM" id="Phobius"/>
    </source>
</evidence>
<dbReference type="EMBL" id="CP042582">
    <property type="protein sequence ID" value="QEX24248.1"/>
    <property type="molecule type" value="Genomic_DNA"/>
</dbReference>
<evidence type="ECO:0000256" key="1">
    <source>
        <dbReference type="ARBA" id="ARBA00010062"/>
    </source>
</evidence>
<dbReference type="InterPro" id="IPR028082">
    <property type="entry name" value="Peripla_BP_I"/>
</dbReference>
<evidence type="ECO:0000256" key="3">
    <source>
        <dbReference type="ARBA" id="ARBA00022729"/>
    </source>
</evidence>
<evidence type="ECO:0000313" key="8">
    <source>
        <dbReference type="Proteomes" id="UP000325797"/>
    </source>
</evidence>